<evidence type="ECO:0000313" key="12">
    <source>
        <dbReference type="EMBL" id="EGB05163.1"/>
    </source>
</evidence>
<comment type="subcellular location">
    <subcellularLocation>
        <location evidence="2">Cytoplasm</location>
        <location evidence="2">Cytoskeleton</location>
        <location evidence="2">Flagellum axoneme</location>
    </subcellularLocation>
</comment>
<evidence type="ECO:0000313" key="13">
    <source>
        <dbReference type="Proteomes" id="UP000002729"/>
    </source>
</evidence>
<keyword evidence="10" id="KW-0175">Coiled coil</keyword>
<gene>
    <name evidence="12" type="ORF">AURANDRAFT_72288</name>
</gene>
<evidence type="ECO:0000256" key="1">
    <source>
        <dbReference type="ARBA" id="ARBA00003029"/>
    </source>
</evidence>
<keyword evidence="6" id="KW-0282">Flagellum</keyword>
<dbReference type="Proteomes" id="UP000002729">
    <property type="component" value="Unassembled WGS sequence"/>
</dbReference>
<dbReference type="OrthoDB" id="10265211at2759"/>
<evidence type="ECO:0000256" key="2">
    <source>
        <dbReference type="ARBA" id="ARBA00004611"/>
    </source>
</evidence>
<dbReference type="eggNOG" id="ENOG502QQS9">
    <property type="taxonomic scope" value="Eukaryota"/>
</dbReference>
<dbReference type="AlphaFoldDB" id="F0YI41"/>
<feature type="region of interest" description="Disordered" evidence="11">
    <location>
        <begin position="148"/>
        <end position="168"/>
    </location>
</feature>
<dbReference type="PANTHER" id="PTHR31598:SF1">
    <property type="entry name" value="DYNEIN REGULATORY COMPLEX PROTEIN 10"/>
    <property type="match status" value="1"/>
</dbReference>
<accession>F0YI41</accession>
<dbReference type="PANTHER" id="PTHR31598">
    <property type="entry name" value="IQ DOMAIN-CONTAINING PROTEIN D"/>
    <property type="match status" value="1"/>
</dbReference>
<feature type="compositionally biased region" description="Basic and acidic residues" evidence="11">
    <location>
        <begin position="157"/>
        <end position="167"/>
    </location>
</feature>
<name>F0YI41_AURAN</name>
<sequence>MHKLTNMEAQRVIAVLEDAVERLDFISLIPTTPDPELLDRITGIGDVPLKNATQQQWQVEESQLVMAVGHSPNSAKTSREDISEQLNHVTRALCRHLKRNKDARSIFKRNASAARSPHLVNCQQYLSDLTAVMQDLTEKERTAAEEASALQQTLETQRAERDREVSAHDQTLTKLRAELQDITQTNQTKMDGVRAQMDDQITKSEDDHAIASEQLLEKLNSLEANIETDSQTNREIEATLRKKKERIEADLSAQYDENMAEMLRQTEEIKEKMIAEKENLRELEEYFAKIDANQRRQNEEVSILAAFRRRVLMAENALHKAATCVQKIVRGKQLRAFIRQLLNKKNKKGKGGKKSGKKKK</sequence>
<evidence type="ECO:0000256" key="10">
    <source>
        <dbReference type="SAM" id="Coils"/>
    </source>
</evidence>
<dbReference type="GeneID" id="20228640"/>
<keyword evidence="8" id="KW-0206">Cytoskeleton</keyword>
<evidence type="ECO:0000256" key="9">
    <source>
        <dbReference type="ARBA" id="ARBA00023273"/>
    </source>
</evidence>
<evidence type="ECO:0000256" key="4">
    <source>
        <dbReference type="ARBA" id="ARBA00021752"/>
    </source>
</evidence>
<keyword evidence="9" id="KW-0966">Cell projection</keyword>
<keyword evidence="7" id="KW-0969">Cilium</keyword>
<evidence type="ECO:0000256" key="5">
    <source>
        <dbReference type="ARBA" id="ARBA00022490"/>
    </source>
</evidence>
<dbReference type="OMA" id="KWGRINL"/>
<dbReference type="PROSITE" id="PS50096">
    <property type="entry name" value="IQ"/>
    <property type="match status" value="1"/>
</dbReference>
<organism evidence="13">
    <name type="scientific">Aureococcus anophagefferens</name>
    <name type="common">Harmful bloom alga</name>
    <dbReference type="NCBI Taxonomy" id="44056"/>
    <lineage>
        <taxon>Eukaryota</taxon>
        <taxon>Sar</taxon>
        <taxon>Stramenopiles</taxon>
        <taxon>Ochrophyta</taxon>
        <taxon>Pelagophyceae</taxon>
        <taxon>Pelagomonadales</taxon>
        <taxon>Pelagomonadaceae</taxon>
        <taxon>Aureococcus</taxon>
    </lineage>
</organism>
<evidence type="ECO:0000256" key="6">
    <source>
        <dbReference type="ARBA" id="ARBA00022846"/>
    </source>
</evidence>
<evidence type="ECO:0000256" key="7">
    <source>
        <dbReference type="ARBA" id="ARBA00023069"/>
    </source>
</evidence>
<proteinExistence type="inferred from homology"/>
<dbReference type="InParanoid" id="F0YI41"/>
<reference evidence="12 13" key="1">
    <citation type="journal article" date="2011" name="Proc. Natl. Acad. Sci. U.S.A.">
        <title>Niche of harmful alga Aureococcus anophagefferens revealed through ecogenomics.</title>
        <authorList>
            <person name="Gobler C.J."/>
            <person name="Berry D.L."/>
            <person name="Dyhrman S.T."/>
            <person name="Wilhelm S.W."/>
            <person name="Salamov A."/>
            <person name="Lobanov A.V."/>
            <person name="Zhang Y."/>
            <person name="Collier J.L."/>
            <person name="Wurch L.L."/>
            <person name="Kustka A.B."/>
            <person name="Dill B.D."/>
            <person name="Shah M."/>
            <person name="VerBerkmoes N.C."/>
            <person name="Kuo A."/>
            <person name="Terry A."/>
            <person name="Pangilinan J."/>
            <person name="Lindquist E.A."/>
            <person name="Lucas S."/>
            <person name="Paulsen I.T."/>
            <person name="Hattenrath-Lehmann T.K."/>
            <person name="Talmage S.C."/>
            <person name="Walker E.A."/>
            <person name="Koch F."/>
            <person name="Burson A.M."/>
            <person name="Marcoval M.A."/>
            <person name="Tang Y.Z."/>
            <person name="Lecleir G.R."/>
            <person name="Coyne K.J."/>
            <person name="Berg G.M."/>
            <person name="Bertrand E.M."/>
            <person name="Saito M.A."/>
            <person name="Gladyshev V.N."/>
            <person name="Grigoriev I.V."/>
        </authorList>
    </citation>
    <scope>NUCLEOTIDE SEQUENCE [LARGE SCALE GENOMIC DNA]</scope>
    <source>
        <strain evidence="13">CCMP 1984</strain>
    </source>
</reference>
<evidence type="ECO:0000256" key="3">
    <source>
        <dbReference type="ARBA" id="ARBA00009071"/>
    </source>
</evidence>
<dbReference type="RefSeq" id="XP_009040064.1">
    <property type="nucleotide sequence ID" value="XM_009041816.1"/>
</dbReference>
<protein>
    <recommendedName>
        <fullName evidence="4">Dynein regulatory complex protein 10</fullName>
    </recommendedName>
</protein>
<comment type="function">
    <text evidence="1">Component of the nexin-dynein regulatory complex (N-DRC), a key regulator of ciliary/flagellar motility which maintains the alignment and integrity of the distal axoneme and regulates microtubule sliding in motile axonemes.</text>
</comment>
<feature type="coiled-coil region" evidence="10">
    <location>
        <begin position="212"/>
        <end position="286"/>
    </location>
</feature>
<keyword evidence="13" id="KW-1185">Reference proteome</keyword>
<dbReference type="InterPro" id="IPR042815">
    <property type="entry name" value="DRC10"/>
</dbReference>
<dbReference type="EMBL" id="GL833143">
    <property type="protein sequence ID" value="EGB05163.1"/>
    <property type="molecule type" value="Genomic_DNA"/>
</dbReference>
<comment type="similarity">
    <text evidence="3">Belongs to the DRC10 family.</text>
</comment>
<dbReference type="KEGG" id="aaf:AURANDRAFT_72288"/>
<keyword evidence="5" id="KW-0963">Cytoplasm</keyword>
<evidence type="ECO:0000256" key="11">
    <source>
        <dbReference type="SAM" id="MobiDB-lite"/>
    </source>
</evidence>
<evidence type="ECO:0000256" key="8">
    <source>
        <dbReference type="ARBA" id="ARBA00023212"/>
    </source>
</evidence>